<dbReference type="PANTHER" id="PTHR33336">
    <property type="entry name" value="QUINOL MONOOXYGENASE YGIN-RELATED"/>
    <property type="match status" value="1"/>
</dbReference>
<dbReference type="EMBL" id="SDJR01000019">
    <property type="protein sequence ID" value="RXR21552.1"/>
    <property type="molecule type" value="Genomic_DNA"/>
</dbReference>
<feature type="domain" description="ABM" evidence="1">
    <location>
        <begin position="23"/>
        <end position="115"/>
    </location>
</feature>
<dbReference type="EMBL" id="SDJQ01000037">
    <property type="protein sequence ID" value="RXR29079.1"/>
    <property type="molecule type" value="Genomic_DNA"/>
</dbReference>
<protein>
    <submittedName>
        <fullName evidence="3">Antibiotic biosynthesis monooxygenase</fullName>
    </submittedName>
</protein>
<keyword evidence="3" id="KW-0503">Monooxygenase</keyword>
<dbReference type="SUPFAM" id="SSF54909">
    <property type="entry name" value="Dimeric alpha+beta barrel"/>
    <property type="match status" value="1"/>
</dbReference>
<dbReference type="Gene3D" id="3.30.70.100">
    <property type="match status" value="1"/>
</dbReference>
<evidence type="ECO:0000313" key="4">
    <source>
        <dbReference type="Proteomes" id="UP000289805"/>
    </source>
</evidence>
<dbReference type="InterPro" id="IPR011008">
    <property type="entry name" value="Dimeric_a/b-barrel"/>
</dbReference>
<dbReference type="AlphaFoldDB" id="A0A4Q1KIW3"/>
<dbReference type="Pfam" id="PF03992">
    <property type="entry name" value="ABM"/>
    <property type="match status" value="1"/>
</dbReference>
<dbReference type="PANTHER" id="PTHR33336:SF15">
    <property type="entry name" value="ABM DOMAIN-CONTAINING PROTEIN"/>
    <property type="match status" value="1"/>
</dbReference>
<dbReference type="GO" id="GO:0004497">
    <property type="term" value="F:monooxygenase activity"/>
    <property type="evidence" value="ECO:0007669"/>
    <property type="project" value="UniProtKB-KW"/>
</dbReference>
<sequence>MSLSTDTRSPYPGRHRPDDGVPVRVLVPCSVDERHQPRALEVYRELVDATRQEAGCLSYELLQRMDDATRFVLVEEWKSQDDLDAHTRTEHFVRLVAELEQLEKAAPAELYRRVL</sequence>
<gene>
    <name evidence="2" type="ORF">EQW73_17785</name>
    <name evidence="3" type="ORF">EQW78_17835</name>
</gene>
<proteinExistence type="predicted"/>
<evidence type="ECO:0000313" key="5">
    <source>
        <dbReference type="Proteomes" id="UP000290517"/>
    </source>
</evidence>
<keyword evidence="3" id="KW-0560">Oxidoreductase</keyword>
<comment type="caution">
    <text evidence="3">The sequence shown here is derived from an EMBL/GenBank/DDBJ whole genome shotgun (WGS) entry which is preliminary data.</text>
</comment>
<dbReference type="InterPro" id="IPR007138">
    <property type="entry name" value="ABM_dom"/>
</dbReference>
<evidence type="ECO:0000259" key="1">
    <source>
        <dbReference type="PROSITE" id="PS51725"/>
    </source>
</evidence>
<dbReference type="Proteomes" id="UP000290517">
    <property type="component" value="Unassembled WGS sequence"/>
</dbReference>
<evidence type="ECO:0000313" key="3">
    <source>
        <dbReference type="EMBL" id="RXR29079.1"/>
    </source>
</evidence>
<evidence type="ECO:0000313" key="2">
    <source>
        <dbReference type="EMBL" id="RXR21552.1"/>
    </source>
</evidence>
<reference evidence="4 5" key="1">
    <citation type="submission" date="2019-01" db="EMBL/GenBank/DDBJ databases">
        <title>Oerskovia turbata Genome sequencing and assembly.</title>
        <authorList>
            <person name="Dou T."/>
        </authorList>
    </citation>
    <scope>NUCLEOTIDE SEQUENCE [LARGE SCALE GENOMIC DNA]</scope>
    <source>
        <strain evidence="3 4">JCM12123</strain>
        <strain evidence="2 5">JCM3160</strain>
    </source>
</reference>
<dbReference type="OrthoDB" id="5080511at2"/>
<keyword evidence="5" id="KW-1185">Reference proteome</keyword>
<dbReference type="InterPro" id="IPR050744">
    <property type="entry name" value="AI-2_Isomerase_LsrG"/>
</dbReference>
<dbReference type="Proteomes" id="UP000289805">
    <property type="component" value="Unassembled WGS sequence"/>
</dbReference>
<dbReference type="PROSITE" id="PS51725">
    <property type="entry name" value="ABM"/>
    <property type="match status" value="1"/>
</dbReference>
<organism evidence="3 4">
    <name type="scientific">Oerskovia turbata</name>
    <dbReference type="NCBI Taxonomy" id="1713"/>
    <lineage>
        <taxon>Bacteria</taxon>
        <taxon>Bacillati</taxon>
        <taxon>Actinomycetota</taxon>
        <taxon>Actinomycetes</taxon>
        <taxon>Micrococcales</taxon>
        <taxon>Cellulomonadaceae</taxon>
        <taxon>Oerskovia</taxon>
    </lineage>
</organism>
<name>A0A4Q1KIW3_9CELL</name>
<accession>A0A4Q1KIW3</accession>